<evidence type="ECO:0000256" key="5">
    <source>
        <dbReference type="ARBA" id="ARBA00022989"/>
    </source>
</evidence>
<dbReference type="Proteomes" id="UP001139354">
    <property type="component" value="Unassembled WGS sequence"/>
</dbReference>
<evidence type="ECO:0000256" key="3">
    <source>
        <dbReference type="ARBA" id="ARBA00022475"/>
    </source>
</evidence>
<comment type="caution">
    <text evidence="9">The sequence shown here is derived from an EMBL/GenBank/DDBJ whole genome shotgun (WGS) entry which is preliminary data.</text>
</comment>
<feature type="region of interest" description="Disordered" evidence="7">
    <location>
        <begin position="1"/>
        <end position="32"/>
    </location>
</feature>
<keyword evidence="6 8" id="KW-0472">Membrane</keyword>
<sequence>MTTRRAPHDSPPPPGRAGRDAPESDTAGNEGPLARRTATSVAWMTLQTWLSRLGGFVTVAILARLLTPADFGLVAIASTVLPLVYLLADMGLTTYLVQADRLDARTTATAFWFSAAAGLVLSAALVLLAPAIAALFGTAAAAPVIAWTAPAVLIVSLSATPVALLRRGMRFRALSMQTAVAAIIGQILALVLAFGGAGVWALVAQLLAMQLVCLVLAWASAHWRPSFAISAADIRRMFGFGSKVVTVDLLAIGRLWIENAVITRMLGVAALGAYGVAQRLVQTARDLTGSAITPVTTVAFAKVRDEPERLLGGYRRAVGLAYGVVAPGLAVLFVGAPLVVPLLLGPQWQASIEPVRALALAGLFALGASLDHGLLYGMGRPGAWLGYAAVVEVATLAATLLLVPRGIAAIAWGFAAVAAAALCGRWFLTGRVLRTGWWRIATLWLPQILAFALMSGVGFAVLLSTVQLPPLVALALVALAVTGAHAAGLRLLMPPTSRELWGFVVDRARRGRRSSPTASGTRGGEG</sequence>
<feature type="transmembrane region" description="Helical" evidence="8">
    <location>
        <begin position="109"/>
        <end position="132"/>
    </location>
</feature>
<evidence type="ECO:0000313" key="9">
    <source>
        <dbReference type="EMBL" id="MCC2033014.1"/>
    </source>
</evidence>
<keyword evidence="4 8" id="KW-0812">Transmembrane</keyword>
<feature type="transmembrane region" description="Helical" evidence="8">
    <location>
        <begin position="440"/>
        <end position="465"/>
    </location>
</feature>
<dbReference type="InterPro" id="IPR050833">
    <property type="entry name" value="Poly_Biosynth_Transport"/>
</dbReference>
<feature type="transmembrane region" description="Helical" evidence="8">
    <location>
        <begin position="144"/>
        <end position="164"/>
    </location>
</feature>
<feature type="transmembrane region" description="Helical" evidence="8">
    <location>
        <begin position="471"/>
        <end position="492"/>
    </location>
</feature>
<feature type="transmembrane region" description="Helical" evidence="8">
    <location>
        <begin position="319"/>
        <end position="344"/>
    </location>
</feature>
<name>A0A9X1S3B8_9MICO</name>
<evidence type="ECO:0000313" key="10">
    <source>
        <dbReference type="Proteomes" id="UP001139354"/>
    </source>
</evidence>
<reference evidence="9" key="1">
    <citation type="submission" date="2021-04" db="EMBL/GenBank/DDBJ databases">
        <title>Microbacterium tenobrionis sp. nov. and Microbacterium allomyrinae sp. nov., isolated from larvae of Tenobrio molitor and Allomyrina dichotoma, respectively.</title>
        <authorList>
            <person name="Lee S.D."/>
        </authorList>
    </citation>
    <scope>NUCLEOTIDE SEQUENCE</scope>
    <source>
        <strain evidence="9">BWT-G7</strain>
    </source>
</reference>
<evidence type="ECO:0000256" key="6">
    <source>
        <dbReference type="ARBA" id="ARBA00023136"/>
    </source>
</evidence>
<feature type="transmembrane region" description="Helical" evidence="8">
    <location>
        <begin position="176"/>
        <end position="194"/>
    </location>
</feature>
<comment type="subcellular location">
    <subcellularLocation>
        <location evidence="1">Cell membrane</location>
        <topology evidence="1">Multi-pass membrane protein</topology>
    </subcellularLocation>
</comment>
<accession>A0A9X1S3B8</accession>
<gene>
    <name evidence="9" type="ORF">KEC57_12570</name>
</gene>
<evidence type="ECO:0000256" key="8">
    <source>
        <dbReference type="SAM" id="Phobius"/>
    </source>
</evidence>
<proteinExistence type="inferred from homology"/>
<evidence type="ECO:0000256" key="1">
    <source>
        <dbReference type="ARBA" id="ARBA00004651"/>
    </source>
</evidence>
<dbReference type="PANTHER" id="PTHR30250">
    <property type="entry name" value="PST FAMILY PREDICTED COLANIC ACID TRANSPORTER"/>
    <property type="match status" value="1"/>
</dbReference>
<feature type="transmembrane region" description="Helical" evidence="8">
    <location>
        <begin position="384"/>
        <end position="403"/>
    </location>
</feature>
<dbReference type="PANTHER" id="PTHR30250:SF10">
    <property type="entry name" value="LIPOPOLYSACCHARIDE BIOSYNTHESIS PROTEIN WZXC"/>
    <property type="match status" value="1"/>
</dbReference>
<evidence type="ECO:0000256" key="2">
    <source>
        <dbReference type="ARBA" id="ARBA00007430"/>
    </source>
</evidence>
<keyword evidence="5 8" id="KW-1133">Transmembrane helix</keyword>
<dbReference type="AlphaFoldDB" id="A0A9X1S3B8"/>
<feature type="transmembrane region" description="Helical" evidence="8">
    <location>
        <begin position="356"/>
        <end position="377"/>
    </location>
</feature>
<dbReference type="Pfam" id="PF13440">
    <property type="entry name" value="Polysacc_synt_3"/>
    <property type="match status" value="1"/>
</dbReference>
<feature type="transmembrane region" description="Helical" evidence="8">
    <location>
        <begin position="409"/>
        <end position="428"/>
    </location>
</feature>
<evidence type="ECO:0000256" key="4">
    <source>
        <dbReference type="ARBA" id="ARBA00022692"/>
    </source>
</evidence>
<evidence type="ECO:0000256" key="7">
    <source>
        <dbReference type="SAM" id="MobiDB-lite"/>
    </source>
</evidence>
<feature type="transmembrane region" description="Helical" evidence="8">
    <location>
        <begin position="73"/>
        <end position="97"/>
    </location>
</feature>
<organism evidence="9 10">
    <name type="scientific">Microbacterium allomyrinae</name>
    <dbReference type="NCBI Taxonomy" id="2830666"/>
    <lineage>
        <taxon>Bacteria</taxon>
        <taxon>Bacillati</taxon>
        <taxon>Actinomycetota</taxon>
        <taxon>Actinomycetes</taxon>
        <taxon>Micrococcales</taxon>
        <taxon>Microbacteriaceae</taxon>
        <taxon>Microbacterium</taxon>
    </lineage>
</organism>
<feature type="transmembrane region" description="Helical" evidence="8">
    <location>
        <begin position="49"/>
        <end position="67"/>
    </location>
</feature>
<keyword evidence="3" id="KW-1003">Cell membrane</keyword>
<comment type="similarity">
    <text evidence="2">Belongs to the polysaccharide synthase family.</text>
</comment>
<dbReference type="EMBL" id="JAGTTN010000004">
    <property type="protein sequence ID" value="MCC2033014.1"/>
    <property type="molecule type" value="Genomic_DNA"/>
</dbReference>
<protein>
    <submittedName>
        <fullName evidence="9">Lipopolysaccharide biosynthesis protein</fullName>
    </submittedName>
</protein>
<keyword evidence="10" id="KW-1185">Reference proteome</keyword>
<dbReference type="GO" id="GO:0005886">
    <property type="term" value="C:plasma membrane"/>
    <property type="evidence" value="ECO:0007669"/>
    <property type="project" value="UniProtKB-SubCell"/>
</dbReference>
<feature type="transmembrane region" description="Helical" evidence="8">
    <location>
        <begin position="200"/>
        <end position="219"/>
    </location>
</feature>
<dbReference type="RefSeq" id="WP_229384982.1">
    <property type="nucleotide sequence ID" value="NZ_JAGTTN010000004.1"/>
</dbReference>
<dbReference type="CDD" id="cd13127">
    <property type="entry name" value="MATE_tuaB_like"/>
    <property type="match status" value="1"/>
</dbReference>